<gene>
    <name evidence="1" type="ORF">NEZAVI_LOCUS13708</name>
</gene>
<keyword evidence="2" id="KW-1185">Reference proteome</keyword>
<sequence>MRRWAVSGRLEAGQWVGYAPRLSSHLCPGRVLTSRAGVHARTRVTYLPADVSLYIWIQLGVSSKQVFHTTKYIQLRC</sequence>
<evidence type="ECO:0000313" key="2">
    <source>
        <dbReference type="Proteomes" id="UP001152798"/>
    </source>
</evidence>
<evidence type="ECO:0000313" key="1">
    <source>
        <dbReference type="EMBL" id="CAH1405509.1"/>
    </source>
</evidence>
<organism evidence="1 2">
    <name type="scientific">Nezara viridula</name>
    <name type="common">Southern green stink bug</name>
    <name type="synonym">Cimex viridulus</name>
    <dbReference type="NCBI Taxonomy" id="85310"/>
    <lineage>
        <taxon>Eukaryota</taxon>
        <taxon>Metazoa</taxon>
        <taxon>Ecdysozoa</taxon>
        <taxon>Arthropoda</taxon>
        <taxon>Hexapoda</taxon>
        <taxon>Insecta</taxon>
        <taxon>Pterygota</taxon>
        <taxon>Neoptera</taxon>
        <taxon>Paraneoptera</taxon>
        <taxon>Hemiptera</taxon>
        <taxon>Heteroptera</taxon>
        <taxon>Panheteroptera</taxon>
        <taxon>Pentatomomorpha</taxon>
        <taxon>Pentatomoidea</taxon>
        <taxon>Pentatomidae</taxon>
        <taxon>Pentatominae</taxon>
        <taxon>Nezara</taxon>
    </lineage>
</organism>
<dbReference type="Proteomes" id="UP001152798">
    <property type="component" value="Chromosome 6"/>
</dbReference>
<proteinExistence type="predicted"/>
<dbReference type="EMBL" id="OV725082">
    <property type="protein sequence ID" value="CAH1405509.1"/>
    <property type="molecule type" value="Genomic_DNA"/>
</dbReference>
<reference evidence="1" key="1">
    <citation type="submission" date="2022-01" db="EMBL/GenBank/DDBJ databases">
        <authorList>
            <person name="King R."/>
        </authorList>
    </citation>
    <scope>NUCLEOTIDE SEQUENCE</scope>
</reference>
<dbReference type="AlphaFoldDB" id="A0A9P0HNT0"/>
<name>A0A9P0HNT0_NEZVI</name>
<protein>
    <submittedName>
        <fullName evidence="1">Uncharacterized protein</fullName>
    </submittedName>
</protein>
<accession>A0A9P0HNT0</accession>